<comment type="subcellular location">
    <subcellularLocation>
        <location evidence="1">Membrane</location>
        <topology evidence="1">Multi-pass membrane protein</topology>
    </subcellularLocation>
</comment>
<keyword evidence="8" id="KW-1185">Reference proteome</keyword>
<name>A0A8S1HUS9_9PELO</name>
<reference evidence="7" key="1">
    <citation type="submission" date="2020-10" db="EMBL/GenBank/DDBJ databases">
        <authorList>
            <person name="Kikuchi T."/>
        </authorList>
    </citation>
    <scope>NUCLEOTIDE SEQUENCE</scope>
    <source>
        <strain evidence="7">NKZ352</strain>
    </source>
</reference>
<dbReference type="PROSITE" id="PS50850">
    <property type="entry name" value="MFS"/>
    <property type="match status" value="1"/>
</dbReference>
<protein>
    <recommendedName>
        <fullName evidence="6">Major facilitator superfamily (MFS) profile domain-containing protein</fullName>
    </recommendedName>
</protein>
<feature type="transmembrane region" description="Helical" evidence="5">
    <location>
        <begin position="428"/>
        <end position="448"/>
    </location>
</feature>
<keyword evidence="2 5" id="KW-0812">Transmembrane</keyword>
<dbReference type="GO" id="GO:0022857">
    <property type="term" value="F:transmembrane transporter activity"/>
    <property type="evidence" value="ECO:0007669"/>
    <property type="project" value="InterPro"/>
</dbReference>
<dbReference type="GO" id="GO:0016020">
    <property type="term" value="C:membrane"/>
    <property type="evidence" value="ECO:0007669"/>
    <property type="project" value="UniProtKB-SubCell"/>
</dbReference>
<dbReference type="InterPro" id="IPR036259">
    <property type="entry name" value="MFS_trans_sf"/>
</dbReference>
<sequence length="569" mass="63599">MEHPLRSISSNERSSLERAQDYPDDIYKKLDPDKLIDAFGVYGFYQMFTYTLVQTLNFFYSSSIYIMSYIQMTLVLQCHETSTKEKLPIGDTCNIESHTNPNISFESLFDETCGLHPETSLTIFNETRKTNLLVEFDLTCAHWVIQELGLTVFTISAIFAVPLMCMLADKYGRRPVILISACVAFLANMMAAASPNFTWFLIARAVVGAASDTYLSVATVATCEFVSEKARVWIVLIYNVAWALGMLWVSARRDLLSRMIGVGGTPSPRHQEFTVFCFISFSRNLHTGCCITTKLTRSKKYIAISSKTNNKIIDLNDCILTEHYEKKHESLVALLKSPKMLMLLTINGFLQFAISLIYFAISFLSVDLSDDKITGYVFSSLLEIPGGIAAMPLMIWLGRRSLTSVAFILQGIALVIAGFVMDVHISRLIVMLIAKAIACIIYSVHPIWANEQFPTSVRSLAYSIMNIPQSMGIIASPYLKHLKTEPQWLPMALVGAMSICAGGVGFLLPETKSVPLLPDIRSLTRVTDEDAVSEVDEEERDRIMSYHGSPIDHSDVRVTGRSFAPTNEF</sequence>
<evidence type="ECO:0000256" key="5">
    <source>
        <dbReference type="SAM" id="Phobius"/>
    </source>
</evidence>
<dbReference type="InterPro" id="IPR020846">
    <property type="entry name" value="MFS_dom"/>
</dbReference>
<feature type="transmembrane region" description="Helical" evidence="5">
    <location>
        <begin position="373"/>
        <end position="396"/>
    </location>
</feature>
<keyword evidence="4 5" id="KW-0472">Membrane</keyword>
<feature type="transmembrane region" description="Helical" evidence="5">
    <location>
        <begin position="148"/>
        <end position="168"/>
    </location>
</feature>
<proteinExistence type="predicted"/>
<evidence type="ECO:0000313" key="7">
    <source>
        <dbReference type="EMBL" id="CAD6197983.1"/>
    </source>
</evidence>
<dbReference type="Pfam" id="PF00083">
    <property type="entry name" value="Sugar_tr"/>
    <property type="match status" value="1"/>
</dbReference>
<dbReference type="OrthoDB" id="3936150at2759"/>
<accession>A0A8S1HUS9</accession>
<evidence type="ECO:0000259" key="6">
    <source>
        <dbReference type="PROSITE" id="PS50850"/>
    </source>
</evidence>
<dbReference type="Proteomes" id="UP000835052">
    <property type="component" value="Unassembled WGS sequence"/>
</dbReference>
<feature type="transmembrane region" description="Helical" evidence="5">
    <location>
        <begin position="402"/>
        <end position="421"/>
    </location>
</feature>
<gene>
    <name evidence="7" type="ORF">CAUJ_LOCUS13890</name>
</gene>
<evidence type="ECO:0000313" key="8">
    <source>
        <dbReference type="Proteomes" id="UP000835052"/>
    </source>
</evidence>
<feature type="transmembrane region" description="Helical" evidence="5">
    <location>
        <begin position="199"/>
        <end position="220"/>
    </location>
</feature>
<dbReference type="InterPro" id="IPR005828">
    <property type="entry name" value="MFS_sugar_transport-like"/>
</dbReference>
<evidence type="ECO:0000256" key="1">
    <source>
        <dbReference type="ARBA" id="ARBA00004141"/>
    </source>
</evidence>
<evidence type="ECO:0000256" key="2">
    <source>
        <dbReference type="ARBA" id="ARBA00022692"/>
    </source>
</evidence>
<evidence type="ECO:0000256" key="3">
    <source>
        <dbReference type="ARBA" id="ARBA00022989"/>
    </source>
</evidence>
<evidence type="ECO:0000256" key="4">
    <source>
        <dbReference type="ARBA" id="ARBA00023136"/>
    </source>
</evidence>
<dbReference type="SUPFAM" id="SSF103473">
    <property type="entry name" value="MFS general substrate transporter"/>
    <property type="match status" value="1"/>
</dbReference>
<dbReference type="Gene3D" id="1.20.1250.20">
    <property type="entry name" value="MFS general substrate transporter like domains"/>
    <property type="match status" value="2"/>
</dbReference>
<dbReference type="AlphaFoldDB" id="A0A8S1HUS9"/>
<organism evidence="7 8">
    <name type="scientific">Caenorhabditis auriculariae</name>
    <dbReference type="NCBI Taxonomy" id="2777116"/>
    <lineage>
        <taxon>Eukaryota</taxon>
        <taxon>Metazoa</taxon>
        <taxon>Ecdysozoa</taxon>
        <taxon>Nematoda</taxon>
        <taxon>Chromadorea</taxon>
        <taxon>Rhabditida</taxon>
        <taxon>Rhabditina</taxon>
        <taxon>Rhabditomorpha</taxon>
        <taxon>Rhabditoidea</taxon>
        <taxon>Rhabditidae</taxon>
        <taxon>Peloderinae</taxon>
        <taxon>Caenorhabditis</taxon>
    </lineage>
</organism>
<feature type="transmembrane region" description="Helical" evidence="5">
    <location>
        <begin position="488"/>
        <end position="508"/>
    </location>
</feature>
<comment type="caution">
    <text evidence="7">The sequence shown here is derived from an EMBL/GenBank/DDBJ whole genome shotgun (WGS) entry which is preliminary data.</text>
</comment>
<feature type="transmembrane region" description="Helical" evidence="5">
    <location>
        <begin position="175"/>
        <end position="193"/>
    </location>
</feature>
<feature type="domain" description="Major facilitator superfamily (MFS) profile" evidence="6">
    <location>
        <begin position="57"/>
        <end position="513"/>
    </location>
</feature>
<feature type="transmembrane region" description="Helical" evidence="5">
    <location>
        <begin position="340"/>
        <end position="361"/>
    </location>
</feature>
<keyword evidence="3 5" id="KW-1133">Transmembrane helix</keyword>
<feature type="transmembrane region" description="Helical" evidence="5">
    <location>
        <begin position="232"/>
        <end position="251"/>
    </location>
</feature>
<dbReference type="EMBL" id="CAJGYM010000111">
    <property type="protein sequence ID" value="CAD6197983.1"/>
    <property type="molecule type" value="Genomic_DNA"/>
</dbReference>
<dbReference type="PANTHER" id="PTHR24064">
    <property type="entry name" value="SOLUTE CARRIER FAMILY 22 MEMBER"/>
    <property type="match status" value="1"/>
</dbReference>